<sequence>MLDELLEELRSGSGSRSGPRGDREPPQRAAMERLAELQKPLFTKPEDPQEVDTPLPNVSKISFYLEQAGVGLGQVETFRISLAIRQLVESEALPRCRLWGKILGTRGSYIVVEAEYRDGEQDDEPDPEEEDDGGKVTLLAFPRQEGLPQPAYRPPPAVPREAVGTGANRFMYYVCSEPGLPWVKLPPVTPAQVTAARSIYKLFTGNLDSPVVSYPPFPGNEANYLRAQIARISAGTHVSPQGFYQLGEDEACEPNPDFEDVQPALMCDLSAWVHHMPHILQQGRCTWANLSGKRGDDSNEEGEAEEEEEEPEEMGPQLLTPLSLDAEMFGVPPWTCRLSSTLVPQHAVAVLRSNLWPGAHAYASGKKFENFYVGWGLKYCGGGGFSPQAPPPPQTEYPEGPELAEVPDPSLEDEQALRDALEERHLSPGLDEDDDEEDDEDDEDN</sequence>
<dbReference type="GO" id="GO:0001534">
    <property type="term" value="C:radial spoke"/>
    <property type="evidence" value="ECO:0007669"/>
    <property type="project" value="InterPro"/>
</dbReference>
<gene>
    <name evidence="7" type="primary">rsph4a</name>
</gene>
<keyword evidence="3" id="KW-0969">Cilium</keyword>
<protein>
    <submittedName>
        <fullName evidence="7">Radial spoke head component 4A</fullName>
    </submittedName>
</protein>
<comment type="subcellular location">
    <subcellularLocation>
        <location evidence="1">Cytoplasm</location>
        <location evidence="1">Cytoskeleton</location>
        <location evidence="1">Cilium axoneme</location>
    </subcellularLocation>
</comment>
<keyword evidence="5" id="KW-0966">Cell projection</keyword>
<evidence type="ECO:0000313" key="8">
    <source>
        <dbReference type="Proteomes" id="UP000472267"/>
    </source>
</evidence>
<feature type="compositionally biased region" description="Acidic residues" evidence="6">
    <location>
        <begin position="430"/>
        <end position="445"/>
    </location>
</feature>
<accession>A0A672G256</accession>
<feature type="region of interest" description="Disordered" evidence="6">
    <location>
        <begin position="291"/>
        <end position="316"/>
    </location>
</feature>
<evidence type="ECO:0000256" key="5">
    <source>
        <dbReference type="ARBA" id="ARBA00023273"/>
    </source>
</evidence>
<dbReference type="InParanoid" id="A0A672G256"/>
<reference evidence="7" key="2">
    <citation type="submission" date="2025-08" db="UniProtKB">
        <authorList>
            <consortium name="Ensembl"/>
        </authorList>
    </citation>
    <scope>IDENTIFICATION</scope>
</reference>
<proteinExistence type="predicted"/>
<keyword evidence="4" id="KW-0206">Cytoskeleton</keyword>
<evidence type="ECO:0000256" key="6">
    <source>
        <dbReference type="SAM" id="MobiDB-lite"/>
    </source>
</evidence>
<reference evidence="7" key="3">
    <citation type="submission" date="2025-09" db="UniProtKB">
        <authorList>
            <consortium name="Ensembl"/>
        </authorList>
    </citation>
    <scope>IDENTIFICATION</scope>
</reference>
<feature type="compositionally biased region" description="Basic and acidic residues" evidence="6">
    <location>
        <begin position="415"/>
        <end position="426"/>
    </location>
</feature>
<dbReference type="PANTHER" id="PTHR13159">
    <property type="entry name" value="RADIAL SPOKEHEAD-RELATED"/>
    <property type="match status" value="1"/>
</dbReference>
<organism evidence="7 8">
    <name type="scientific">Salarias fasciatus</name>
    <name type="common">Jewelled blenny</name>
    <name type="synonym">Blennius fasciatus</name>
    <dbReference type="NCBI Taxonomy" id="181472"/>
    <lineage>
        <taxon>Eukaryota</taxon>
        <taxon>Metazoa</taxon>
        <taxon>Chordata</taxon>
        <taxon>Craniata</taxon>
        <taxon>Vertebrata</taxon>
        <taxon>Euteleostomi</taxon>
        <taxon>Actinopterygii</taxon>
        <taxon>Neopterygii</taxon>
        <taxon>Teleostei</taxon>
        <taxon>Neoteleostei</taxon>
        <taxon>Acanthomorphata</taxon>
        <taxon>Ovalentaria</taxon>
        <taxon>Blenniimorphae</taxon>
        <taxon>Blenniiformes</taxon>
        <taxon>Blennioidei</taxon>
        <taxon>Blenniidae</taxon>
        <taxon>Salariinae</taxon>
        <taxon>Salarias</taxon>
    </lineage>
</organism>
<dbReference type="OMA" id="CVYFGNG"/>
<dbReference type="AlphaFoldDB" id="A0A672G256"/>
<dbReference type="GO" id="GO:0060294">
    <property type="term" value="P:cilium movement involved in cell motility"/>
    <property type="evidence" value="ECO:0007669"/>
    <property type="project" value="InterPro"/>
</dbReference>
<dbReference type="InterPro" id="IPR006802">
    <property type="entry name" value="Radial_spoke"/>
</dbReference>
<feature type="compositionally biased region" description="Acidic residues" evidence="6">
    <location>
        <begin position="298"/>
        <end position="313"/>
    </location>
</feature>
<evidence type="ECO:0000256" key="1">
    <source>
        <dbReference type="ARBA" id="ARBA00004430"/>
    </source>
</evidence>
<evidence type="ECO:0000313" key="7">
    <source>
        <dbReference type="Ensembl" id="ENSSFAP00005012267.1"/>
    </source>
</evidence>
<keyword evidence="2" id="KW-0963">Cytoplasm</keyword>
<evidence type="ECO:0000256" key="2">
    <source>
        <dbReference type="ARBA" id="ARBA00022490"/>
    </source>
</evidence>
<dbReference type="PANTHER" id="PTHR13159:SF0">
    <property type="entry name" value="RADIAL SPOKE HEAD 6 HOMOLOG A"/>
    <property type="match status" value="1"/>
</dbReference>
<dbReference type="Pfam" id="PF04712">
    <property type="entry name" value="Radial_spoke"/>
    <property type="match status" value="1"/>
</dbReference>
<dbReference type="Ensembl" id="ENSSFAT00005012804.1">
    <property type="protein sequence ID" value="ENSSFAP00005012267.1"/>
    <property type="gene ID" value="ENSSFAG00005006792.1"/>
</dbReference>
<keyword evidence="8" id="KW-1185">Reference proteome</keyword>
<reference evidence="7" key="1">
    <citation type="submission" date="2019-06" db="EMBL/GenBank/DDBJ databases">
        <authorList>
            <consortium name="Wellcome Sanger Institute Data Sharing"/>
        </authorList>
    </citation>
    <scope>NUCLEOTIDE SEQUENCE [LARGE SCALE GENOMIC DNA]</scope>
</reference>
<dbReference type="Proteomes" id="UP000472267">
    <property type="component" value="Chromosome 10"/>
</dbReference>
<evidence type="ECO:0000256" key="3">
    <source>
        <dbReference type="ARBA" id="ARBA00023069"/>
    </source>
</evidence>
<feature type="region of interest" description="Disordered" evidence="6">
    <location>
        <begin position="1"/>
        <end position="28"/>
    </location>
</feature>
<feature type="region of interest" description="Disordered" evidence="6">
    <location>
        <begin position="386"/>
        <end position="445"/>
    </location>
</feature>
<name>A0A672G256_SALFA</name>
<feature type="compositionally biased region" description="Basic and acidic residues" evidence="6">
    <location>
        <begin position="19"/>
        <end position="28"/>
    </location>
</feature>
<dbReference type="GO" id="GO:0035082">
    <property type="term" value="P:axoneme assembly"/>
    <property type="evidence" value="ECO:0007669"/>
    <property type="project" value="TreeGrafter"/>
</dbReference>
<evidence type="ECO:0000256" key="4">
    <source>
        <dbReference type="ARBA" id="ARBA00023212"/>
    </source>
</evidence>